<keyword evidence="3" id="KW-1185">Reference proteome</keyword>
<name>A0A840Y4Z6_9PROT</name>
<gene>
    <name evidence="2" type="ORF">FHS87_004268</name>
</gene>
<dbReference type="AlphaFoldDB" id="A0A840Y4Z6"/>
<dbReference type="EMBL" id="JACIJD010000033">
    <property type="protein sequence ID" value="MBB5696198.1"/>
    <property type="molecule type" value="Genomic_DNA"/>
</dbReference>
<evidence type="ECO:0000313" key="3">
    <source>
        <dbReference type="Proteomes" id="UP000580654"/>
    </source>
</evidence>
<organism evidence="2 3">
    <name type="scientific">Muricoccus pecuniae</name>
    <dbReference type="NCBI Taxonomy" id="693023"/>
    <lineage>
        <taxon>Bacteria</taxon>
        <taxon>Pseudomonadati</taxon>
        <taxon>Pseudomonadota</taxon>
        <taxon>Alphaproteobacteria</taxon>
        <taxon>Acetobacterales</taxon>
        <taxon>Roseomonadaceae</taxon>
        <taxon>Muricoccus</taxon>
    </lineage>
</organism>
<dbReference type="InterPro" id="IPR009506">
    <property type="entry name" value="YjiS-like"/>
</dbReference>
<sequence length="81" mass="9131">MSGHVIPSGSSAREILVARRLRAGVRHASGWLRALACMLRAVEERRILATLDDRMLADVGLNRLDAEREVARAPWDLERRN</sequence>
<accession>A0A840Y4Z6</accession>
<protein>
    <submittedName>
        <fullName evidence="2">Uncharacterized protein YjiS (DUF1127 family)</fullName>
    </submittedName>
</protein>
<comment type="caution">
    <text evidence="2">The sequence shown here is derived from an EMBL/GenBank/DDBJ whole genome shotgun (WGS) entry which is preliminary data.</text>
</comment>
<evidence type="ECO:0000259" key="1">
    <source>
        <dbReference type="Pfam" id="PF06568"/>
    </source>
</evidence>
<evidence type="ECO:0000313" key="2">
    <source>
        <dbReference type="EMBL" id="MBB5696198.1"/>
    </source>
</evidence>
<dbReference type="Pfam" id="PF06568">
    <property type="entry name" value="YjiS-like"/>
    <property type="match status" value="1"/>
</dbReference>
<dbReference type="Proteomes" id="UP000580654">
    <property type="component" value="Unassembled WGS sequence"/>
</dbReference>
<dbReference type="RefSeq" id="WP_221300230.1">
    <property type="nucleotide sequence ID" value="NZ_JACIJD010000033.1"/>
</dbReference>
<reference evidence="2 3" key="1">
    <citation type="submission" date="2020-08" db="EMBL/GenBank/DDBJ databases">
        <title>Genomic Encyclopedia of Type Strains, Phase IV (KMG-IV): sequencing the most valuable type-strain genomes for metagenomic binning, comparative biology and taxonomic classification.</title>
        <authorList>
            <person name="Goeker M."/>
        </authorList>
    </citation>
    <scope>NUCLEOTIDE SEQUENCE [LARGE SCALE GENOMIC DNA]</scope>
    <source>
        <strain evidence="2 3">DSM 25622</strain>
    </source>
</reference>
<feature type="domain" description="YjiS-like" evidence="1">
    <location>
        <begin position="44"/>
        <end position="67"/>
    </location>
</feature>
<proteinExistence type="predicted"/>